<dbReference type="VEuPathDB" id="FungiDB:MAPG_09612"/>
<evidence type="ECO:0000313" key="1">
    <source>
        <dbReference type="EMBL" id="KLU91089.1"/>
    </source>
</evidence>
<organism evidence="2 3">
    <name type="scientific">Magnaporthiopsis poae (strain ATCC 64411 / 73-15)</name>
    <name type="common">Kentucky bluegrass fungus</name>
    <name type="synonym">Magnaporthe poae</name>
    <dbReference type="NCBI Taxonomy" id="644358"/>
    <lineage>
        <taxon>Eukaryota</taxon>
        <taxon>Fungi</taxon>
        <taxon>Dikarya</taxon>
        <taxon>Ascomycota</taxon>
        <taxon>Pezizomycotina</taxon>
        <taxon>Sordariomycetes</taxon>
        <taxon>Sordariomycetidae</taxon>
        <taxon>Magnaporthales</taxon>
        <taxon>Magnaporthaceae</taxon>
        <taxon>Magnaporthiopsis</taxon>
    </lineage>
</organism>
<accession>A0A0C4EAE3</accession>
<sequence length="246" mass="27283">MQPMIDFDQPRTSQLAEHLRYVPSWSWMANHGSISYVAVPGNSFAADPNTRMELPDGIESATWRLFGPLKRLAARFHINSSRGRTSYEIGDESDNMVGWVRYDHEEEEMDVGRIVCLSVGTGAPDWITNQARAVSYVLLLKRTPLPSTSGGDTYRRLGLAAIQCEYLSSDVALGEGHVAVLHASDAKRAIRKIELTVTMIAQYSVSPPARLTKVQTWSPQFTQDGRSNAPERALTMANALSKTDKN</sequence>
<dbReference type="AlphaFoldDB" id="A0A0C4EAE3"/>
<reference evidence="2" key="4">
    <citation type="journal article" date="2015" name="G3 (Bethesda)">
        <title>Genome sequences of three phytopathogenic species of the Magnaporthaceae family of fungi.</title>
        <authorList>
            <person name="Okagaki L.H."/>
            <person name="Nunes C.C."/>
            <person name="Sailsbery J."/>
            <person name="Clay B."/>
            <person name="Brown D."/>
            <person name="John T."/>
            <person name="Oh Y."/>
            <person name="Young N."/>
            <person name="Fitzgerald M."/>
            <person name="Haas B.J."/>
            <person name="Zeng Q."/>
            <person name="Young S."/>
            <person name="Adiconis X."/>
            <person name="Fan L."/>
            <person name="Levin J.Z."/>
            <person name="Mitchell T.K."/>
            <person name="Okubara P.A."/>
            <person name="Farman M.L."/>
            <person name="Kohn L.M."/>
            <person name="Birren B."/>
            <person name="Ma L.-J."/>
            <person name="Dean R.A."/>
        </authorList>
    </citation>
    <scope>NUCLEOTIDE SEQUENCE</scope>
    <source>
        <strain evidence="2">ATCC 64411 / 73-15</strain>
    </source>
</reference>
<reference evidence="1" key="3">
    <citation type="submission" date="2011-03" db="EMBL/GenBank/DDBJ databases">
        <title>Annotation of Magnaporthe poae ATCC 64411.</title>
        <authorList>
            <person name="Ma L.-J."/>
            <person name="Dead R."/>
            <person name="Young S.K."/>
            <person name="Zeng Q."/>
            <person name="Gargeya S."/>
            <person name="Fitzgerald M."/>
            <person name="Haas B."/>
            <person name="Abouelleil A."/>
            <person name="Alvarado L."/>
            <person name="Arachchi H.M."/>
            <person name="Berlin A."/>
            <person name="Brown A."/>
            <person name="Chapman S.B."/>
            <person name="Chen Z."/>
            <person name="Dunbar C."/>
            <person name="Freedman E."/>
            <person name="Gearin G."/>
            <person name="Gellesch M."/>
            <person name="Goldberg J."/>
            <person name="Griggs A."/>
            <person name="Gujja S."/>
            <person name="Heiman D."/>
            <person name="Howarth C."/>
            <person name="Larson L."/>
            <person name="Lui A."/>
            <person name="MacDonald P.J.P."/>
            <person name="Mehta T."/>
            <person name="Montmayeur A."/>
            <person name="Murphy C."/>
            <person name="Neiman D."/>
            <person name="Pearson M."/>
            <person name="Priest M."/>
            <person name="Roberts A."/>
            <person name="Saif S."/>
            <person name="Shea T."/>
            <person name="Shenoy N."/>
            <person name="Sisk P."/>
            <person name="Stolte C."/>
            <person name="Sykes S."/>
            <person name="Yandava C."/>
            <person name="Wortman J."/>
            <person name="Nusbaum C."/>
            <person name="Birren B."/>
        </authorList>
    </citation>
    <scope>NUCLEOTIDE SEQUENCE</scope>
    <source>
        <strain evidence="1">ATCC 64411</strain>
    </source>
</reference>
<gene>
    <name evidence="1" type="ORF">MAPG_09612</name>
</gene>
<dbReference type="EMBL" id="ADBL01002459">
    <property type="status" value="NOT_ANNOTATED_CDS"/>
    <property type="molecule type" value="Genomic_DNA"/>
</dbReference>
<evidence type="ECO:0000313" key="2">
    <source>
        <dbReference type="EnsemblFungi" id="MAPG_09612T0"/>
    </source>
</evidence>
<reference evidence="2" key="5">
    <citation type="submission" date="2015-06" db="UniProtKB">
        <authorList>
            <consortium name="EnsemblFungi"/>
        </authorList>
    </citation>
    <scope>IDENTIFICATION</scope>
    <source>
        <strain evidence="2">ATCC 64411</strain>
    </source>
</reference>
<dbReference type="EMBL" id="GL876976">
    <property type="protein sequence ID" value="KLU91089.1"/>
    <property type="molecule type" value="Genomic_DNA"/>
</dbReference>
<proteinExistence type="predicted"/>
<keyword evidence="3" id="KW-1185">Reference proteome</keyword>
<evidence type="ECO:0000313" key="3">
    <source>
        <dbReference type="Proteomes" id="UP000011715"/>
    </source>
</evidence>
<protein>
    <submittedName>
        <fullName evidence="1 2">Uncharacterized protein</fullName>
    </submittedName>
</protein>
<reference evidence="3" key="1">
    <citation type="submission" date="2010-05" db="EMBL/GenBank/DDBJ databases">
        <title>The genome sequence of Magnaporthe poae strain ATCC 64411.</title>
        <authorList>
            <person name="Ma L.-J."/>
            <person name="Dead R."/>
            <person name="Young S."/>
            <person name="Zeng Q."/>
            <person name="Koehrsen M."/>
            <person name="Alvarado L."/>
            <person name="Berlin A."/>
            <person name="Chapman S.B."/>
            <person name="Chen Z."/>
            <person name="Freedman E."/>
            <person name="Gellesch M."/>
            <person name="Goldberg J."/>
            <person name="Griggs A."/>
            <person name="Gujja S."/>
            <person name="Heilman E.R."/>
            <person name="Heiman D."/>
            <person name="Hepburn T."/>
            <person name="Howarth C."/>
            <person name="Jen D."/>
            <person name="Larson L."/>
            <person name="Mehta T."/>
            <person name="Neiman D."/>
            <person name="Pearson M."/>
            <person name="Roberts A."/>
            <person name="Saif S."/>
            <person name="Shea T."/>
            <person name="Shenoy N."/>
            <person name="Sisk P."/>
            <person name="Stolte C."/>
            <person name="Sykes S."/>
            <person name="Walk T."/>
            <person name="White J."/>
            <person name="Yandava C."/>
            <person name="Haas B."/>
            <person name="Nusbaum C."/>
            <person name="Birren B."/>
        </authorList>
    </citation>
    <scope>NUCLEOTIDE SEQUENCE [LARGE SCALE GENOMIC DNA]</scope>
    <source>
        <strain evidence="3">ATCC 64411 / 73-15</strain>
    </source>
</reference>
<dbReference type="Proteomes" id="UP000011715">
    <property type="component" value="Unassembled WGS sequence"/>
</dbReference>
<reference evidence="1" key="2">
    <citation type="submission" date="2010-05" db="EMBL/GenBank/DDBJ databases">
        <title>The Genome Sequence of Magnaporthe poae strain ATCC 64411.</title>
        <authorList>
            <consortium name="The Broad Institute Genome Sequencing Platform"/>
            <consortium name="Broad Institute Genome Sequencing Center for Infectious Disease"/>
            <person name="Ma L.-J."/>
            <person name="Dead R."/>
            <person name="Young S."/>
            <person name="Zeng Q."/>
            <person name="Koehrsen M."/>
            <person name="Alvarado L."/>
            <person name="Berlin A."/>
            <person name="Chapman S.B."/>
            <person name="Chen Z."/>
            <person name="Freedman E."/>
            <person name="Gellesch M."/>
            <person name="Goldberg J."/>
            <person name="Griggs A."/>
            <person name="Gujja S."/>
            <person name="Heilman E.R."/>
            <person name="Heiman D."/>
            <person name="Hepburn T."/>
            <person name="Howarth C."/>
            <person name="Jen D."/>
            <person name="Larson L."/>
            <person name="Mehta T."/>
            <person name="Neiman D."/>
            <person name="Pearson M."/>
            <person name="Roberts A."/>
            <person name="Saif S."/>
            <person name="Shea T."/>
            <person name="Shenoy N."/>
            <person name="Sisk P."/>
            <person name="Stolte C."/>
            <person name="Sykes S."/>
            <person name="Walk T."/>
            <person name="White J."/>
            <person name="Yandava C."/>
            <person name="Haas B."/>
            <person name="Nusbaum C."/>
            <person name="Birren B."/>
        </authorList>
    </citation>
    <scope>NUCLEOTIDE SEQUENCE</scope>
    <source>
        <strain evidence="1">ATCC 64411</strain>
    </source>
</reference>
<dbReference type="EnsemblFungi" id="MAPG_09612T0">
    <property type="protein sequence ID" value="MAPG_09612T0"/>
    <property type="gene ID" value="MAPG_09612"/>
</dbReference>
<name>A0A0C4EAE3_MAGP6</name>